<dbReference type="OrthoDB" id="4821037at2759"/>
<dbReference type="EMBL" id="SDAQ01000312">
    <property type="protein sequence ID" value="KAI3527398.1"/>
    <property type="molecule type" value="Genomic_DNA"/>
</dbReference>
<sequence>MPGGTTNGVAHPAAMPQELGTLPGRHNLRVILNKRKAAAKAIRFIEQTEILGQHGIESHSRLS</sequence>
<proteinExistence type="predicted"/>
<organism evidence="2 3">
    <name type="scientific">Colletotrichum abscissum</name>
    <dbReference type="NCBI Taxonomy" id="1671311"/>
    <lineage>
        <taxon>Eukaryota</taxon>
        <taxon>Fungi</taxon>
        <taxon>Dikarya</taxon>
        <taxon>Ascomycota</taxon>
        <taxon>Pezizomycotina</taxon>
        <taxon>Sordariomycetes</taxon>
        <taxon>Hypocreomycetidae</taxon>
        <taxon>Glomerellales</taxon>
        <taxon>Glomerellaceae</taxon>
        <taxon>Colletotrichum</taxon>
        <taxon>Colletotrichum acutatum species complex</taxon>
    </lineage>
</organism>
<accession>A0A9P9WZB2</accession>
<gene>
    <name evidence="2" type="ORF">CABS02_15382</name>
</gene>
<name>A0A9P9WZB2_9PEZI</name>
<protein>
    <submittedName>
        <fullName evidence="2">Zinc knuckle</fullName>
    </submittedName>
</protein>
<evidence type="ECO:0000313" key="2">
    <source>
        <dbReference type="EMBL" id="KAI3527398.1"/>
    </source>
</evidence>
<evidence type="ECO:0000313" key="3">
    <source>
        <dbReference type="Proteomes" id="UP001056436"/>
    </source>
</evidence>
<keyword evidence="3" id="KW-1185">Reference proteome</keyword>
<feature type="region of interest" description="Disordered" evidence="1">
    <location>
        <begin position="1"/>
        <end position="23"/>
    </location>
</feature>
<dbReference type="Proteomes" id="UP001056436">
    <property type="component" value="Unassembled WGS sequence"/>
</dbReference>
<evidence type="ECO:0000256" key="1">
    <source>
        <dbReference type="SAM" id="MobiDB-lite"/>
    </source>
</evidence>
<comment type="caution">
    <text evidence="2">The sequence shown here is derived from an EMBL/GenBank/DDBJ whole genome shotgun (WGS) entry which is preliminary data.</text>
</comment>
<reference evidence="2" key="1">
    <citation type="submission" date="2019-01" db="EMBL/GenBank/DDBJ databases">
        <title>Colletotrichum abscissum LGMF1257.</title>
        <authorList>
            <person name="Baroncelli R."/>
        </authorList>
    </citation>
    <scope>NUCLEOTIDE SEQUENCE</scope>
    <source>
        <strain evidence="2">Ca142</strain>
    </source>
</reference>
<dbReference type="AlphaFoldDB" id="A0A9P9WZB2"/>